<feature type="domain" description="MobA-like NTP transferase" evidence="1">
    <location>
        <begin position="7"/>
        <end position="170"/>
    </location>
</feature>
<organism evidence="2 3">
    <name type="scientific">Flavobacterium cupreum</name>
    <dbReference type="NCBI Taxonomy" id="2133766"/>
    <lineage>
        <taxon>Bacteria</taxon>
        <taxon>Pseudomonadati</taxon>
        <taxon>Bacteroidota</taxon>
        <taxon>Flavobacteriia</taxon>
        <taxon>Flavobacteriales</taxon>
        <taxon>Flavobacteriaceae</taxon>
        <taxon>Flavobacterium</taxon>
    </lineage>
</organism>
<name>A0A434A529_9FLAO</name>
<protein>
    <submittedName>
        <fullName evidence="2">Nucleotidyltransferase family protein</fullName>
    </submittedName>
</protein>
<dbReference type="RefSeq" id="WP_127339179.1">
    <property type="nucleotide sequence ID" value="NZ_QWDM01000009.1"/>
</dbReference>
<evidence type="ECO:0000313" key="3">
    <source>
        <dbReference type="Proteomes" id="UP000288102"/>
    </source>
</evidence>
<keyword evidence="2" id="KW-0808">Transferase</keyword>
<reference evidence="3" key="1">
    <citation type="journal article" date="2019" name="Syst. Appl. Microbiol.">
        <title>Flavobacterium circumlabens sp. nov. and Flavobacterium cupreum sp. nov., two psychrotrophic species isolated from Antarctic environmental samples.</title>
        <authorList>
            <person name="Kralova S."/>
            <person name="Busse H.-J."/>
            <person name="Svec P."/>
            <person name="Maslanova I."/>
            <person name="Stankova E."/>
            <person name="Bartak M."/>
            <person name="Sedlacek I."/>
        </authorList>
    </citation>
    <scope>NUCLEOTIDE SEQUENCE [LARGE SCALE GENOMIC DNA]</scope>
    <source>
        <strain evidence="3">CCM 8825</strain>
    </source>
</reference>
<comment type="caution">
    <text evidence="2">The sequence shown here is derived from an EMBL/GenBank/DDBJ whole genome shotgun (WGS) entry which is preliminary data.</text>
</comment>
<dbReference type="EMBL" id="QWDM01000009">
    <property type="protein sequence ID" value="RUT69508.1"/>
    <property type="molecule type" value="Genomic_DNA"/>
</dbReference>
<evidence type="ECO:0000313" key="2">
    <source>
        <dbReference type="EMBL" id="RUT69508.1"/>
    </source>
</evidence>
<dbReference type="GO" id="GO:0016779">
    <property type="term" value="F:nucleotidyltransferase activity"/>
    <property type="evidence" value="ECO:0007669"/>
    <property type="project" value="UniProtKB-ARBA"/>
</dbReference>
<sequence>MNQIAIVLLAAGSSKRMGQPKQLLPWNDSTLLGHAIKSILSTGASKLFLVLGAHNDQIREKVDLSGITVLINENWQQGLGSSVAFATKELNEKYTDIEAVLFLLADQPFIESIHLDKIMQLHFRQKESIILTRNEEYRGVPVLFPRKFFPELLVLANDEGAKKVIASHKEHVMEVVTGNDPTDIDTFDTYIKLLQLTKEK</sequence>
<dbReference type="Proteomes" id="UP000288102">
    <property type="component" value="Unassembled WGS sequence"/>
</dbReference>
<dbReference type="PANTHER" id="PTHR43777:SF1">
    <property type="entry name" value="MOLYBDENUM COFACTOR CYTIDYLYLTRANSFERASE"/>
    <property type="match status" value="1"/>
</dbReference>
<dbReference type="CDD" id="cd04182">
    <property type="entry name" value="GT_2_like_f"/>
    <property type="match status" value="1"/>
</dbReference>
<dbReference type="Pfam" id="PF12804">
    <property type="entry name" value="NTP_transf_3"/>
    <property type="match status" value="1"/>
</dbReference>
<dbReference type="AlphaFoldDB" id="A0A434A529"/>
<dbReference type="InterPro" id="IPR029044">
    <property type="entry name" value="Nucleotide-diphossugar_trans"/>
</dbReference>
<dbReference type="OrthoDB" id="9779263at2"/>
<keyword evidence="3" id="KW-1185">Reference proteome</keyword>
<evidence type="ECO:0000259" key="1">
    <source>
        <dbReference type="Pfam" id="PF12804"/>
    </source>
</evidence>
<gene>
    <name evidence="2" type="ORF">D0817_15105</name>
</gene>
<dbReference type="PANTHER" id="PTHR43777">
    <property type="entry name" value="MOLYBDENUM COFACTOR CYTIDYLYLTRANSFERASE"/>
    <property type="match status" value="1"/>
</dbReference>
<dbReference type="Gene3D" id="3.90.550.10">
    <property type="entry name" value="Spore Coat Polysaccharide Biosynthesis Protein SpsA, Chain A"/>
    <property type="match status" value="1"/>
</dbReference>
<proteinExistence type="predicted"/>
<accession>A0A434A529</accession>
<dbReference type="InterPro" id="IPR025877">
    <property type="entry name" value="MobA-like_NTP_Trfase"/>
</dbReference>
<dbReference type="SUPFAM" id="SSF53448">
    <property type="entry name" value="Nucleotide-diphospho-sugar transferases"/>
    <property type="match status" value="1"/>
</dbReference>